<evidence type="ECO:0000256" key="1">
    <source>
        <dbReference type="ARBA" id="ARBA00004141"/>
    </source>
</evidence>
<evidence type="ECO:0000313" key="8">
    <source>
        <dbReference type="Proteomes" id="UP000064893"/>
    </source>
</evidence>
<dbReference type="PATRIC" id="fig|1307839.3.peg.1444"/>
<evidence type="ECO:0000256" key="3">
    <source>
        <dbReference type="ARBA" id="ARBA00022989"/>
    </source>
</evidence>
<protein>
    <submittedName>
        <fullName evidence="7">Putative calcium/sodium:proton antiporter</fullName>
    </submittedName>
</protein>
<organism evidence="7 8">
    <name type="scientific">Salinivirga cyanobacteriivorans</name>
    <dbReference type="NCBI Taxonomy" id="1307839"/>
    <lineage>
        <taxon>Bacteria</taxon>
        <taxon>Pseudomonadati</taxon>
        <taxon>Bacteroidota</taxon>
        <taxon>Bacteroidia</taxon>
        <taxon>Bacteroidales</taxon>
        <taxon>Salinivirgaceae</taxon>
        <taxon>Salinivirga</taxon>
    </lineage>
</organism>
<feature type="transmembrane region" description="Helical" evidence="5">
    <location>
        <begin position="319"/>
        <end position="338"/>
    </location>
</feature>
<keyword evidence="2 5" id="KW-0812">Transmembrane</keyword>
<dbReference type="EMBL" id="CP013118">
    <property type="protein sequence ID" value="ALO15002.1"/>
    <property type="molecule type" value="Genomic_DNA"/>
</dbReference>
<dbReference type="InterPro" id="IPR004481">
    <property type="entry name" value="K/Na/Ca-exchanger"/>
</dbReference>
<dbReference type="PANTHER" id="PTHR10846:SF8">
    <property type="entry name" value="INNER MEMBRANE PROTEIN YRBG"/>
    <property type="match status" value="1"/>
</dbReference>
<dbReference type="GO" id="GO:0006874">
    <property type="term" value="P:intracellular calcium ion homeostasis"/>
    <property type="evidence" value="ECO:0007669"/>
    <property type="project" value="TreeGrafter"/>
</dbReference>
<dbReference type="GO" id="GO:0005262">
    <property type="term" value="F:calcium channel activity"/>
    <property type="evidence" value="ECO:0007669"/>
    <property type="project" value="TreeGrafter"/>
</dbReference>
<dbReference type="Gene3D" id="1.20.1420.30">
    <property type="entry name" value="NCX, central ion-binding region"/>
    <property type="match status" value="2"/>
</dbReference>
<feature type="transmembrane region" description="Helical" evidence="5">
    <location>
        <begin position="105"/>
        <end position="125"/>
    </location>
</feature>
<keyword evidence="4 5" id="KW-0472">Membrane</keyword>
<comment type="subcellular location">
    <subcellularLocation>
        <location evidence="1">Membrane</location>
        <topology evidence="1">Multi-pass membrane protein</topology>
    </subcellularLocation>
</comment>
<dbReference type="STRING" id="1307839.L21SP5_01352"/>
<feature type="domain" description="Sodium/calcium exchanger membrane region" evidence="6">
    <location>
        <begin position="6"/>
        <end position="147"/>
    </location>
</feature>
<feature type="transmembrane region" description="Helical" evidence="5">
    <location>
        <begin position="40"/>
        <end position="64"/>
    </location>
</feature>
<dbReference type="Proteomes" id="UP000064893">
    <property type="component" value="Chromosome"/>
</dbReference>
<feature type="transmembrane region" description="Helical" evidence="5">
    <location>
        <begin position="192"/>
        <end position="216"/>
    </location>
</feature>
<evidence type="ECO:0000256" key="2">
    <source>
        <dbReference type="ARBA" id="ARBA00022692"/>
    </source>
</evidence>
<reference evidence="7 8" key="1">
    <citation type="submission" date="2015-11" db="EMBL/GenBank/DDBJ databases">
        <title>Description and complete genome sequence of a novel strain predominating in hypersaline microbial mats and representing a new family of the Bacteriodetes phylum.</title>
        <authorList>
            <person name="Spring S."/>
            <person name="Bunk B."/>
            <person name="Sproer C."/>
            <person name="Klenk H.-P."/>
        </authorList>
    </citation>
    <scope>NUCLEOTIDE SEQUENCE [LARGE SCALE GENOMIC DNA]</scope>
    <source>
        <strain evidence="7 8">L21-Spi-D4</strain>
    </source>
</reference>
<dbReference type="AlphaFoldDB" id="A0A0S2HY72"/>
<evidence type="ECO:0000256" key="5">
    <source>
        <dbReference type="SAM" id="Phobius"/>
    </source>
</evidence>
<feature type="transmembrane region" description="Helical" evidence="5">
    <location>
        <begin position="249"/>
        <end position="269"/>
    </location>
</feature>
<name>A0A0S2HY72_9BACT</name>
<dbReference type="KEGG" id="blq:L21SP5_01352"/>
<dbReference type="InterPro" id="IPR044880">
    <property type="entry name" value="NCX_ion-bd_dom_sf"/>
</dbReference>
<keyword evidence="3 5" id="KW-1133">Transmembrane helix</keyword>
<feature type="transmembrane region" description="Helical" evidence="5">
    <location>
        <begin position="6"/>
        <end position="28"/>
    </location>
</feature>
<dbReference type="InterPro" id="IPR004837">
    <property type="entry name" value="NaCa_Exmemb"/>
</dbReference>
<evidence type="ECO:0000259" key="6">
    <source>
        <dbReference type="Pfam" id="PF01699"/>
    </source>
</evidence>
<accession>A0A0S2HY72</accession>
<sequence length="339" mass="35919">MELSLAILLFALSAVIIAVVGTWLTKAADQLADLTGLGEAMFGAIFLGGATSLPGIVTSVVAAMQGHPQLAVSNAIGGIAAQTLFLSIADITYRKINLEHAAASFANLMQGLLLIGLLSFVIIGMTGPEIAVFHVHPFSIVMVAIYIAGSRMISRAKDWPMWTPRVTAATVQDAPDQDNIENLNLKSVVLKFLVSAIVVALAGFAVARTGIIIAAKTGLSETLVGVLFTAIATSFPELIVAISAVRQKALTLSVGNIIGGNTFDVLFIAFADLAYRKGSILHAIASEQIFIMAVTMLMTSTLILGLLHRERKGFAKIGWESLMIILIYFAGNAILLFFF</sequence>
<feature type="transmembrane region" description="Helical" evidence="5">
    <location>
        <begin position="289"/>
        <end position="307"/>
    </location>
</feature>
<dbReference type="Pfam" id="PF01699">
    <property type="entry name" value="Na_Ca_ex"/>
    <property type="match status" value="2"/>
</dbReference>
<feature type="transmembrane region" description="Helical" evidence="5">
    <location>
        <begin position="222"/>
        <end position="242"/>
    </location>
</feature>
<feature type="domain" description="Sodium/calcium exchanger membrane region" evidence="6">
    <location>
        <begin position="189"/>
        <end position="330"/>
    </location>
</feature>
<dbReference type="OrthoDB" id="9794225at2"/>
<evidence type="ECO:0000256" key="4">
    <source>
        <dbReference type="ARBA" id="ARBA00023136"/>
    </source>
</evidence>
<dbReference type="PANTHER" id="PTHR10846">
    <property type="entry name" value="SODIUM/POTASSIUM/CALCIUM EXCHANGER"/>
    <property type="match status" value="1"/>
</dbReference>
<dbReference type="RefSeq" id="WP_057952508.1">
    <property type="nucleotide sequence ID" value="NZ_CP013118.1"/>
</dbReference>
<feature type="transmembrane region" description="Helical" evidence="5">
    <location>
        <begin position="131"/>
        <end position="149"/>
    </location>
</feature>
<keyword evidence="8" id="KW-1185">Reference proteome</keyword>
<evidence type="ECO:0000313" key="7">
    <source>
        <dbReference type="EMBL" id="ALO15002.1"/>
    </source>
</evidence>
<proteinExistence type="predicted"/>
<gene>
    <name evidence="7" type="ORF">L21SP5_01352</name>
</gene>
<dbReference type="GO" id="GO:0008273">
    <property type="term" value="F:calcium, potassium:sodium antiporter activity"/>
    <property type="evidence" value="ECO:0007669"/>
    <property type="project" value="TreeGrafter"/>
</dbReference>
<dbReference type="GO" id="GO:0005886">
    <property type="term" value="C:plasma membrane"/>
    <property type="evidence" value="ECO:0007669"/>
    <property type="project" value="TreeGrafter"/>
</dbReference>